<organism evidence="3 4">
    <name type="scientific">Acetomicrobium flavidum</name>
    <dbReference type="NCBI Taxonomy" id="49896"/>
    <lineage>
        <taxon>Bacteria</taxon>
        <taxon>Thermotogati</taxon>
        <taxon>Synergistota</taxon>
        <taxon>Synergistia</taxon>
        <taxon>Synergistales</taxon>
        <taxon>Acetomicrobiaceae</taxon>
        <taxon>Acetomicrobium</taxon>
    </lineage>
</organism>
<keyword evidence="2" id="KW-1133">Transmembrane helix</keyword>
<dbReference type="RefSeq" id="WP_014806407.1">
    <property type="nucleotide sequence ID" value="NZ_DAONBL010000014.1"/>
</dbReference>
<dbReference type="EMBL" id="FSQZ01000001">
    <property type="protein sequence ID" value="SIN64359.1"/>
    <property type="molecule type" value="Genomic_DNA"/>
</dbReference>
<accession>A0ABY1JBV9</accession>
<dbReference type="Pfam" id="PF11283">
    <property type="entry name" value="DUF3084"/>
    <property type="match status" value="1"/>
</dbReference>
<evidence type="ECO:0000313" key="3">
    <source>
        <dbReference type="EMBL" id="SIN64359.1"/>
    </source>
</evidence>
<name>A0ABY1JBV9_9BACT</name>
<feature type="transmembrane region" description="Helical" evidence="2">
    <location>
        <begin position="12"/>
        <end position="31"/>
    </location>
</feature>
<dbReference type="InterPro" id="IPR021435">
    <property type="entry name" value="DUF3084"/>
</dbReference>
<feature type="coiled-coil region" evidence="1">
    <location>
        <begin position="90"/>
        <end position="201"/>
    </location>
</feature>
<gene>
    <name evidence="3" type="ORF">SAMN05444368_0591</name>
</gene>
<keyword evidence="1" id="KW-0175">Coiled coil</keyword>
<sequence>MQYGLSELNWELVVSLVVISALVAYIGDILGMKLGKRRISLFGMRPKYTSRFITVVTGILITLVTLFVMAMASDTVRVALFNMKYIQREISTLTDELSKSRGELESLQTDLFKSQSELLAKESQLREVESSLAENLAKLKKVEAEVARLAKRAQTLERDRERLSKELEAMRKERDSLEAQIADLKAQADELRANLEKMKEGKILVLAGELLMQMPVDPSGLTEEEVKGILDKLKANAKLALSVRTGLRPERIEIFISPEELDRALRKIKETKTRKVIRLEVASNAVIGERIDCKIEVHDSVLVYRKGEVLASEFVAKSLNEAEAEQALYNLLRQVNLKAQRDGVIPDPITGTVGNIEATEFFDVVDGLSEAKPPFTISVIADSDIYTEGPVRVKIEID</sequence>
<keyword evidence="2" id="KW-0812">Transmembrane</keyword>
<reference evidence="3 4" key="1">
    <citation type="submission" date="2016-11" db="EMBL/GenBank/DDBJ databases">
        <authorList>
            <person name="Varghese N."/>
            <person name="Submissions S."/>
        </authorList>
    </citation>
    <scope>NUCLEOTIDE SEQUENCE [LARGE SCALE GENOMIC DNA]</scope>
    <source>
        <strain evidence="3 4">DSM 20664</strain>
    </source>
</reference>
<comment type="caution">
    <text evidence="3">The sequence shown here is derived from an EMBL/GenBank/DDBJ whole genome shotgun (WGS) entry which is preliminary data.</text>
</comment>
<keyword evidence="2" id="KW-0472">Membrane</keyword>
<dbReference type="SUPFAM" id="SSF57997">
    <property type="entry name" value="Tropomyosin"/>
    <property type="match status" value="1"/>
</dbReference>
<keyword evidence="4" id="KW-1185">Reference proteome</keyword>
<protein>
    <recommendedName>
        <fullName evidence="5">DUF3084 domain-containing protein</fullName>
    </recommendedName>
</protein>
<proteinExistence type="predicted"/>
<evidence type="ECO:0008006" key="5">
    <source>
        <dbReference type="Google" id="ProtNLM"/>
    </source>
</evidence>
<dbReference type="Gene3D" id="1.10.287.1490">
    <property type="match status" value="1"/>
</dbReference>
<evidence type="ECO:0000256" key="2">
    <source>
        <dbReference type="SAM" id="Phobius"/>
    </source>
</evidence>
<evidence type="ECO:0000256" key="1">
    <source>
        <dbReference type="SAM" id="Coils"/>
    </source>
</evidence>
<evidence type="ECO:0000313" key="4">
    <source>
        <dbReference type="Proteomes" id="UP000185093"/>
    </source>
</evidence>
<dbReference type="Proteomes" id="UP000185093">
    <property type="component" value="Unassembled WGS sequence"/>
</dbReference>
<feature type="transmembrane region" description="Helical" evidence="2">
    <location>
        <begin position="52"/>
        <end position="72"/>
    </location>
</feature>